<evidence type="ECO:0000313" key="1">
    <source>
        <dbReference type="EMBL" id="KAK6639122.1"/>
    </source>
</evidence>
<dbReference type="AlphaFoldDB" id="A0AAN8S7U1"/>
<gene>
    <name evidence="1" type="ORF">RUM43_007392</name>
</gene>
<sequence>MDFFRGLSNAQIQEDLARDVRYSSRDTLSPNGSLTDSPVPLKVCGPLTLFSFVLPAKHEKVSYSEQKQYLKSAIEESTQFHGGLLLVTKEKGGKQEK</sequence>
<proteinExistence type="predicted"/>
<organism evidence="1 2">
    <name type="scientific">Polyplax serrata</name>
    <name type="common">Common mouse louse</name>
    <dbReference type="NCBI Taxonomy" id="468196"/>
    <lineage>
        <taxon>Eukaryota</taxon>
        <taxon>Metazoa</taxon>
        <taxon>Ecdysozoa</taxon>
        <taxon>Arthropoda</taxon>
        <taxon>Hexapoda</taxon>
        <taxon>Insecta</taxon>
        <taxon>Pterygota</taxon>
        <taxon>Neoptera</taxon>
        <taxon>Paraneoptera</taxon>
        <taxon>Psocodea</taxon>
        <taxon>Troctomorpha</taxon>
        <taxon>Phthiraptera</taxon>
        <taxon>Anoplura</taxon>
        <taxon>Polyplacidae</taxon>
        <taxon>Polyplax</taxon>
    </lineage>
</organism>
<evidence type="ECO:0000313" key="2">
    <source>
        <dbReference type="Proteomes" id="UP001372834"/>
    </source>
</evidence>
<accession>A0AAN8S7U1</accession>
<comment type="caution">
    <text evidence="1">The sequence shown here is derived from an EMBL/GenBank/DDBJ whole genome shotgun (WGS) entry which is preliminary data.</text>
</comment>
<reference evidence="1 2" key="1">
    <citation type="submission" date="2023-10" db="EMBL/GenBank/DDBJ databases">
        <title>Genomes of two closely related lineages of the louse Polyplax serrata with different host specificities.</title>
        <authorList>
            <person name="Martinu J."/>
            <person name="Tarabai H."/>
            <person name="Stefka J."/>
            <person name="Hypsa V."/>
        </authorList>
    </citation>
    <scope>NUCLEOTIDE SEQUENCE [LARGE SCALE GENOMIC DNA]</scope>
    <source>
        <strain evidence="1">HR10_N</strain>
    </source>
</reference>
<protein>
    <submittedName>
        <fullName evidence="1">Uncharacterized protein</fullName>
    </submittedName>
</protein>
<dbReference type="EMBL" id="JAWJWE010000003">
    <property type="protein sequence ID" value="KAK6639122.1"/>
    <property type="molecule type" value="Genomic_DNA"/>
</dbReference>
<dbReference type="Proteomes" id="UP001372834">
    <property type="component" value="Unassembled WGS sequence"/>
</dbReference>
<name>A0AAN8S7U1_POLSC</name>